<dbReference type="Pfam" id="PF13814">
    <property type="entry name" value="Replic_Relax"/>
    <property type="match status" value="1"/>
</dbReference>
<keyword evidence="3" id="KW-1185">Reference proteome</keyword>
<dbReference type="AlphaFoldDB" id="A0A6H2DNT8"/>
<dbReference type="RefSeq" id="WP_168820127.1">
    <property type="nucleotide sequence ID" value="NZ_CP051217.1"/>
</dbReference>
<protein>
    <recommendedName>
        <fullName evidence="4">Replication-relaxation</fullName>
    </recommendedName>
</protein>
<evidence type="ECO:0000313" key="3">
    <source>
        <dbReference type="Proteomes" id="UP000501600"/>
    </source>
</evidence>
<evidence type="ECO:0008006" key="4">
    <source>
        <dbReference type="Google" id="ProtNLM"/>
    </source>
</evidence>
<dbReference type="Proteomes" id="UP000501600">
    <property type="component" value="Chromosome"/>
</dbReference>
<dbReference type="KEGG" id="phao:HF685_11695"/>
<reference evidence="2 3" key="1">
    <citation type="submission" date="2020-04" db="EMBL/GenBank/DDBJ databases">
        <title>Genome sequence for Sphingorhabdus sp. strain M1.</title>
        <authorList>
            <person name="Park S.-J."/>
        </authorList>
    </citation>
    <scope>NUCLEOTIDE SEQUENCE [LARGE SCALE GENOMIC DNA]</scope>
    <source>
        <strain evidence="2 3">JK6</strain>
    </source>
</reference>
<dbReference type="EMBL" id="CP051217">
    <property type="protein sequence ID" value="QJB69858.1"/>
    <property type="molecule type" value="Genomic_DNA"/>
</dbReference>
<accession>A0A6H2DNT8</accession>
<evidence type="ECO:0000256" key="1">
    <source>
        <dbReference type="SAM" id="MobiDB-lite"/>
    </source>
</evidence>
<evidence type="ECO:0000313" key="2">
    <source>
        <dbReference type="EMBL" id="QJB69858.1"/>
    </source>
</evidence>
<gene>
    <name evidence="2" type="ORF">HF685_11695</name>
</gene>
<sequence>MRDQPDIFGRRSRLKPSSTGKCVRPTKRDMLWFGKLAEHGPLPSSFLLDFANHSHASKKRAKERLTDLFHEQLTPHGGPYLIRPLQQFRTIDSRYNQLVYDLAPAAIEALAGDRDYDFIRPTRSGPWLHNFMVSCITASIELACLDDPYLNYIPQSQILRRAKVTMRYPTNVTDPVSGKAYRKDLVPDALFGIEYLGEQGSRFRFFAVEADRATEPATSQNFNRKSFRRHLLQYQQYIEQGLYKQHLNLTAPMLVLNVTTTERRLEKMLKVTERHFPDGCSYQLFQCWNDFGPVFTPPKPMPALLHRDWRRAEKEPRLCLALAGTKTLPEF</sequence>
<organism evidence="2 3">
    <name type="scientific">Parasphingorhabdus halotolerans</name>
    <dbReference type="NCBI Taxonomy" id="2725558"/>
    <lineage>
        <taxon>Bacteria</taxon>
        <taxon>Pseudomonadati</taxon>
        <taxon>Pseudomonadota</taxon>
        <taxon>Alphaproteobacteria</taxon>
        <taxon>Sphingomonadales</taxon>
        <taxon>Sphingomonadaceae</taxon>
        <taxon>Parasphingorhabdus</taxon>
    </lineage>
</organism>
<proteinExistence type="predicted"/>
<dbReference type="InterPro" id="IPR025855">
    <property type="entry name" value="Replic_Relax"/>
</dbReference>
<feature type="region of interest" description="Disordered" evidence="1">
    <location>
        <begin position="1"/>
        <end position="20"/>
    </location>
</feature>
<name>A0A6H2DNT8_9SPHN</name>